<reference evidence="2" key="5">
    <citation type="journal article" date="2001" name="Nature">
        <title>Functional annotation of a full-length mouse cDNA collection.</title>
        <authorList>
            <consortium name="The RIKEN Genome Exploration Research Group Phase II Team and the FANTOM Consortium"/>
        </authorList>
    </citation>
    <scope>NUCLEOTIDE SEQUENCE</scope>
    <source>
        <strain evidence="2">C57BL/6J</strain>
        <tissue evidence="2">Testis</tissue>
    </source>
</reference>
<feature type="region of interest" description="Disordered" evidence="1">
    <location>
        <begin position="56"/>
        <end position="75"/>
    </location>
</feature>
<evidence type="ECO:0000313" key="3">
    <source>
        <dbReference type="MGI" id="MGI:1921178"/>
    </source>
</evidence>
<sequence>GGPGDASQGAPSAGPGCLPLPYPVPSSRSRNSSYAWIISLLKAAKPCPSLIPGPWKSQEAQGKAGISSMSKQQARGHRGCTATERHFLLPQLGVGCVMPSHFSASLDFCPLLTVSACWGVNSDVYLQMVRH</sequence>
<organism evidence="2">
    <name type="scientific">Mus musculus</name>
    <name type="common">Mouse</name>
    <dbReference type="NCBI Taxonomy" id="10090"/>
    <lineage>
        <taxon>Eukaryota</taxon>
        <taxon>Metazoa</taxon>
        <taxon>Chordata</taxon>
        <taxon>Craniata</taxon>
        <taxon>Vertebrata</taxon>
        <taxon>Euteleostomi</taxon>
        <taxon>Mammalia</taxon>
        <taxon>Eutheria</taxon>
        <taxon>Euarchontoglires</taxon>
        <taxon>Glires</taxon>
        <taxon>Rodentia</taxon>
        <taxon>Myomorpha</taxon>
        <taxon>Muroidea</taxon>
        <taxon>Muridae</taxon>
        <taxon>Murinae</taxon>
        <taxon>Mus</taxon>
        <taxon>Mus</taxon>
    </lineage>
</organism>
<proteinExistence type="evidence at transcript level"/>
<dbReference type="EMBL" id="AK015114">
    <property type="protein sequence ID" value="BAB29717.1"/>
    <property type="molecule type" value="mRNA"/>
</dbReference>
<evidence type="ECO:0000313" key="2">
    <source>
        <dbReference type="EMBL" id="BAB29717.1"/>
    </source>
</evidence>
<evidence type="ECO:0000256" key="1">
    <source>
        <dbReference type="SAM" id="MobiDB-lite"/>
    </source>
</evidence>
<reference evidence="2" key="3">
    <citation type="journal article" date="2000" name="Genome Res.">
        <title>RIKEN integrated sequence analysis (RISA) system--384-format sequencing pipeline with 384 multicapillary sequencer.</title>
        <authorList>
            <person name="Shibata K."/>
            <person name="Itoh M."/>
            <person name="Aizawa K."/>
            <person name="Nagaoka S."/>
            <person name="Sasaki N."/>
            <person name="Carninci P."/>
            <person name="Konno H."/>
            <person name="Akiyama J."/>
            <person name="Nishi K."/>
            <person name="Kitsunai T."/>
            <person name="Tashiro H."/>
            <person name="Itoh M."/>
            <person name="Sumi N."/>
            <person name="Ishii Y."/>
            <person name="Nakamura S."/>
            <person name="Hazama M."/>
            <person name="Nishine T."/>
            <person name="Harada A."/>
            <person name="Yamamoto R."/>
            <person name="Matsumoto H."/>
            <person name="Sakaguchi S."/>
            <person name="Ikegami T."/>
            <person name="Kashiwagi K."/>
            <person name="Fujiwake S."/>
            <person name="Inoue K."/>
            <person name="Togawa Y."/>
            <person name="Izawa M."/>
            <person name="Ohara E."/>
            <person name="Watahiki M."/>
            <person name="Yoneda Y."/>
            <person name="Ishikawa T."/>
            <person name="Ozawa K."/>
            <person name="Tanaka T."/>
            <person name="Matsuura S."/>
            <person name="Kawai J."/>
            <person name="Okazaki Y."/>
            <person name="Muramatsu M."/>
            <person name="Inoue Y."/>
            <person name="Kira A."/>
            <person name="Hayashizaki Y."/>
        </authorList>
    </citation>
    <scope>NUCLEOTIDE SEQUENCE</scope>
    <source>
        <strain evidence="2">C57BL/6J</strain>
        <tissue evidence="2">Testis</tissue>
    </source>
</reference>
<reference evidence="2" key="7">
    <citation type="journal article" date="2005" name="Science">
        <title>The Transcriptional Landscape of the Mammalian Genome.</title>
        <authorList>
            <consortium name="The FANTOM Consortium"/>
            <consortium name="Riken Genome Exploration Research Group and Genome Science Group (Genome Network Project Core Group)"/>
        </authorList>
    </citation>
    <scope>NUCLEOTIDE SEQUENCE</scope>
    <source>
        <strain evidence="2">C57BL/6J</strain>
        <tissue evidence="2">Testis</tissue>
    </source>
</reference>
<dbReference type="MGI" id="MGI:1921178">
    <property type="gene designation" value="4930408O17Rik"/>
</dbReference>
<dbReference type="AlphaFoldDB" id="Q9CUP9"/>
<feature type="non-terminal residue" evidence="2">
    <location>
        <position position="1"/>
    </location>
</feature>
<name>Q9CUP9_MOUSE</name>
<accession>Q9CUP9</accession>
<gene>
    <name evidence="3" type="primary">4930408O17Rik</name>
</gene>
<reference evidence="2" key="1">
    <citation type="journal article" date="1999" name="Methods Enzymol.">
        <title>High-efficiency full-length cDNA cloning.</title>
        <authorList>
            <person name="Carninci P."/>
            <person name="Hayashizaki Y."/>
        </authorList>
    </citation>
    <scope>NUCLEOTIDE SEQUENCE</scope>
    <source>
        <strain evidence="2">C57BL/6J</strain>
        <tissue evidence="2">Testis</tissue>
    </source>
</reference>
<reference evidence="2" key="6">
    <citation type="journal article" date="2002" name="Nature">
        <title>Analysis of the mouse transcriptome based on functional annotation of 60,770 full-length cDNAs.</title>
        <authorList>
            <consortium name="The FANTOM Consortium and the RIKEN Genome Exploration Research Group Phase I and II Team"/>
        </authorList>
    </citation>
    <scope>NUCLEOTIDE SEQUENCE</scope>
    <source>
        <strain evidence="2">C57BL/6J</strain>
        <tissue evidence="2">Testis</tissue>
    </source>
</reference>
<reference evidence="2" key="2">
    <citation type="journal article" date="2000" name="Genome Res.">
        <title>Normalization and subtraction of cap-trapper-selected cDNAs to prepare full-length cDNA libraries for rapid discovery of new genes.</title>
        <authorList>
            <person name="Carninci P."/>
            <person name="Shibata Y."/>
            <person name="Hayatsu N."/>
            <person name="Sugahara Y."/>
            <person name="Shibata K."/>
            <person name="Itoh M."/>
            <person name="Konno H."/>
            <person name="Okazaki Y."/>
            <person name="Muramatsu M."/>
            <person name="Hayashizaki Y."/>
        </authorList>
    </citation>
    <scope>NUCLEOTIDE SEQUENCE</scope>
    <source>
        <strain evidence="2">C57BL/6J</strain>
        <tissue evidence="2">Testis</tissue>
    </source>
</reference>
<dbReference type="HOGENOM" id="CLU_1932355_0_0_1"/>
<dbReference type="AGR" id="MGI:1921178"/>
<reference evidence="2" key="8">
    <citation type="journal article" date="2005" name="Science">
        <title>Antisense Transcription in the Mammalian Transcriptome.</title>
        <authorList>
            <consortium name="RIKEN Genome Exploration Research Group and Genome Science Group (Genome Network Project Core Group) and the FANTOM Consortium"/>
        </authorList>
    </citation>
    <scope>NUCLEOTIDE SEQUENCE</scope>
    <source>
        <strain evidence="2">C57BL/6J</strain>
        <tissue evidence="2">Testis</tissue>
    </source>
</reference>
<protein>
    <submittedName>
        <fullName evidence="2">Uncharacterized protein</fullName>
    </submittedName>
</protein>
<reference evidence="2" key="4">
    <citation type="submission" date="2000-07" db="EMBL/GenBank/DDBJ databases">
        <authorList>
            <person name="Adachi J."/>
            <person name="Aizawa K."/>
            <person name="Akahira S."/>
            <person name="Akimura T."/>
            <person name="Arai A."/>
            <person name="Aono H."/>
            <person name="Arakawa T."/>
            <person name="Bono H."/>
            <person name="Carninci P."/>
            <person name="Fukuda S."/>
            <person name="Fukunishi Y."/>
            <person name="Furuno M."/>
            <person name="Hanagaki T."/>
            <person name="Hara A."/>
            <person name="Hayatsu N."/>
            <person name="Hiramoto K."/>
            <person name="Hiraoka T."/>
            <person name="Hori F."/>
            <person name="Imotani K."/>
            <person name="Ishii Y."/>
            <person name="Itoh M."/>
            <person name="Izawa M."/>
            <person name="Kasukawa T."/>
            <person name="Kato H."/>
            <person name="Kawai J."/>
            <person name="Kojima Y."/>
            <person name="Konno H."/>
            <person name="Kouda M."/>
            <person name="Koya S."/>
            <person name="Kurihara C."/>
            <person name="Matsuyama T."/>
            <person name="Miyazaki A."/>
            <person name="Nishi K."/>
            <person name="Nomura K."/>
            <person name="Numazaki R."/>
            <person name="Ohno M."/>
            <person name="Okazaki Y."/>
            <person name="Okido T."/>
            <person name="Owa C."/>
            <person name="Saito H."/>
            <person name="Saito R."/>
            <person name="Sakai C."/>
            <person name="Sakai K."/>
            <person name="Sano H."/>
            <person name="Sasaki D."/>
            <person name="Shibata K."/>
            <person name="Shibata Y."/>
            <person name="Shinagawa A."/>
            <person name="Shiraki T."/>
            <person name="Sogabe Y."/>
            <person name="Suzuki H."/>
            <person name="Tagami M."/>
            <person name="Tagawa A."/>
            <person name="Takahashi F."/>
            <person name="Tanaka T."/>
            <person name="Tejima Y."/>
            <person name="Toya T."/>
            <person name="Yamamura T."/>
            <person name="Yasunishi A."/>
            <person name="Yoshida K."/>
            <person name="Yoshino M."/>
            <person name="Muramatsu M."/>
            <person name="Hayashizaki Y."/>
        </authorList>
    </citation>
    <scope>NUCLEOTIDE SEQUENCE</scope>
    <source>
        <strain evidence="2">C57BL/6J</strain>
        <tissue evidence="2">Testis</tissue>
    </source>
</reference>